<organism evidence="1">
    <name type="scientific">marine metagenome</name>
    <dbReference type="NCBI Taxonomy" id="408172"/>
    <lineage>
        <taxon>unclassified sequences</taxon>
        <taxon>metagenomes</taxon>
        <taxon>ecological metagenomes</taxon>
    </lineage>
</organism>
<sequence>MSFLTTLQKVEDIILGKKINDTKPKDHWKKYRRPKVKSNI</sequence>
<evidence type="ECO:0000313" key="1">
    <source>
        <dbReference type="EMBL" id="SVA41783.1"/>
    </source>
</evidence>
<gene>
    <name evidence="1" type="ORF">METZ01_LOCUS94637</name>
</gene>
<name>A0A381VQH2_9ZZZZ</name>
<proteinExistence type="predicted"/>
<dbReference type="AlphaFoldDB" id="A0A381VQH2"/>
<reference evidence="1" key="1">
    <citation type="submission" date="2018-05" db="EMBL/GenBank/DDBJ databases">
        <authorList>
            <person name="Lanie J.A."/>
            <person name="Ng W.-L."/>
            <person name="Kazmierczak K.M."/>
            <person name="Andrzejewski T.M."/>
            <person name="Davidsen T.M."/>
            <person name="Wayne K.J."/>
            <person name="Tettelin H."/>
            <person name="Glass J.I."/>
            <person name="Rusch D."/>
            <person name="Podicherti R."/>
            <person name="Tsui H.-C.T."/>
            <person name="Winkler M.E."/>
        </authorList>
    </citation>
    <scope>NUCLEOTIDE SEQUENCE</scope>
</reference>
<dbReference type="EMBL" id="UINC01009312">
    <property type="protein sequence ID" value="SVA41783.1"/>
    <property type="molecule type" value="Genomic_DNA"/>
</dbReference>
<accession>A0A381VQH2</accession>
<protein>
    <submittedName>
        <fullName evidence="1">Uncharacterized protein</fullName>
    </submittedName>
</protein>